<evidence type="ECO:0000313" key="3">
    <source>
        <dbReference type="EMBL" id="NKE46931.1"/>
    </source>
</evidence>
<name>A0ABX1F3J3_9PROT</name>
<dbReference type="InterPro" id="IPR017740">
    <property type="entry name" value="TssA-like"/>
</dbReference>
<keyword evidence="4" id="KW-1185">Reference proteome</keyword>
<organism evidence="3 4">
    <name type="scientific">Falsiroseomonas frigidaquae</name>
    <dbReference type="NCBI Taxonomy" id="487318"/>
    <lineage>
        <taxon>Bacteria</taxon>
        <taxon>Pseudomonadati</taxon>
        <taxon>Pseudomonadota</taxon>
        <taxon>Alphaproteobacteria</taxon>
        <taxon>Acetobacterales</taxon>
        <taxon>Roseomonadaceae</taxon>
        <taxon>Falsiroseomonas</taxon>
    </lineage>
</organism>
<dbReference type="PANTHER" id="PTHR37951:SF1">
    <property type="entry name" value="TYPE VI SECRETION SYSTEM COMPONENT TSSA1"/>
    <property type="match status" value="1"/>
</dbReference>
<proteinExistence type="predicted"/>
<dbReference type="EMBL" id="JAAVTX010000005">
    <property type="protein sequence ID" value="NKE46931.1"/>
    <property type="molecule type" value="Genomic_DNA"/>
</dbReference>
<dbReference type="NCBIfam" id="TIGR03363">
    <property type="entry name" value="VI_chp_8"/>
    <property type="match status" value="1"/>
</dbReference>
<accession>A0ABX1F3J3</accession>
<reference evidence="3 4" key="1">
    <citation type="submission" date="2020-03" db="EMBL/GenBank/DDBJ databases">
        <title>Roseomonas selenitidurans sp. nov. isolated from soil.</title>
        <authorList>
            <person name="Liu H."/>
        </authorList>
    </citation>
    <scope>NUCLEOTIDE SEQUENCE [LARGE SCALE GENOMIC DNA]</scope>
    <source>
        <strain evidence="3 4">JCM 15073</strain>
    </source>
</reference>
<comment type="caution">
    <text evidence="3">The sequence shown here is derived from an EMBL/GenBank/DDBJ whole genome shotgun (WGS) entry which is preliminary data.</text>
</comment>
<dbReference type="PANTHER" id="PTHR37951">
    <property type="entry name" value="CYTOPLASMIC PROTEIN-RELATED"/>
    <property type="match status" value="1"/>
</dbReference>
<evidence type="ECO:0000259" key="2">
    <source>
        <dbReference type="Pfam" id="PF06812"/>
    </source>
</evidence>
<dbReference type="InterPro" id="IPR010657">
    <property type="entry name" value="ImpA_N"/>
</dbReference>
<gene>
    <name evidence="3" type="primary">tssA</name>
    <name evidence="3" type="ORF">HB662_19280</name>
</gene>
<protein>
    <submittedName>
        <fullName evidence="3">Type VI secretion system protein TssA</fullName>
    </submittedName>
</protein>
<feature type="domain" description="ImpA N-terminal" evidence="2">
    <location>
        <begin position="55"/>
        <end position="179"/>
    </location>
</feature>
<feature type="compositionally biased region" description="Basic and acidic residues" evidence="1">
    <location>
        <begin position="75"/>
        <end position="93"/>
    </location>
</feature>
<sequence length="410" mass="43627">MLTWRYRDDLNLRQSSVAIAGCLSSDVSRPNAEEGWLVSEDPIDLEALLAPLETGEAGAGEDLRGDFSPTSPYQRLRDARAAARAEERARDSEGDTEGPPAEGWRDVARIAQEALANRSKDFEVAAWLTEALVRQHGLPGLAAGAKLITGLCEQYWESGFPQPDEDGLDARAAPIGGLAGSGSDGTVMQPLRRMPLFRRTDGTPLALYQWDQAEETQAIVNEERLAARRAAGVPELATLQTEARMDRAFLIGAGQATTVAREAWLAMEQATDARFGSEAPATRNVTRLLDRILEVVGGLGGGAAEAPPLPAGAPNATTAGAAAAPGAVATAAVAGGPAVLATREDALRELGRIADYFRRTEPHSPLAYTLEEAVRRGRMTLSELLAEVLPDTEARQGLLARLGIRPDPVE</sequence>
<dbReference type="Proteomes" id="UP000765160">
    <property type="component" value="Unassembled WGS sequence"/>
</dbReference>
<evidence type="ECO:0000256" key="1">
    <source>
        <dbReference type="SAM" id="MobiDB-lite"/>
    </source>
</evidence>
<dbReference type="Pfam" id="PF06812">
    <property type="entry name" value="ImpA_N"/>
    <property type="match status" value="1"/>
</dbReference>
<evidence type="ECO:0000313" key="4">
    <source>
        <dbReference type="Proteomes" id="UP000765160"/>
    </source>
</evidence>
<feature type="region of interest" description="Disordered" evidence="1">
    <location>
        <begin position="57"/>
        <end position="102"/>
    </location>
</feature>